<protein>
    <submittedName>
        <fullName evidence="1">Uncharacterized protein</fullName>
    </submittedName>
</protein>
<reference evidence="1" key="1">
    <citation type="journal article" date="2012" name="Science">
        <title>Fermentation, hydrogen, and sulfur metabolism in multiple uncultivated bacterial phyla.</title>
        <authorList>
            <person name="Wrighton K.C."/>
            <person name="Thomas B.C."/>
            <person name="Sharon I."/>
            <person name="Miller C.S."/>
            <person name="Castelle C.J."/>
            <person name="VerBerkmoes N.C."/>
            <person name="Wilkins M.J."/>
            <person name="Hettich R.L."/>
            <person name="Lipton M.S."/>
            <person name="Williams K.H."/>
            <person name="Long P.E."/>
            <person name="Banfield J.F."/>
        </authorList>
    </citation>
    <scope>NUCLEOTIDE SEQUENCE [LARGE SCALE GENOMIC DNA]</scope>
</reference>
<dbReference type="EMBL" id="AMFJ01000241">
    <property type="protein sequence ID" value="EKE29049.1"/>
    <property type="molecule type" value="Genomic_DNA"/>
</dbReference>
<accession>K2GFG3</accession>
<evidence type="ECO:0000313" key="1">
    <source>
        <dbReference type="EMBL" id="EKE29049.1"/>
    </source>
</evidence>
<dbReference type="AlphaFoldDB" id="K2GFG3"/>
<sequence>MRYPFSWNPSHRSELNQMSQKKLSKALILPRVTRWKNKIFENLWLRQDWNNQKGQYCWFRKSGSHIGRRKKIWKNKNSRHHQQWL</sequence>
<proteinExistence type="predicted"/>
<organism evidence="1">
    <name type="scientific">uncultured bacterium</name>
    <name type="common">gcode 4</name>
    <dbReference type="NCBI Taxonomy" id="1234023"/>
    <lineage>
        <taxon>Bacteria</taxon>
        <taxon>environmental samples</taxon>
    </lineage>
</organism>
<name>K2GFG3_9BACT</name>
<gene>
    <name evidence="1" type="ORF">ACD_2C00241G0002</name>
</gene>
<comment type="caution">
    <text evidence="1">The sequence shown here is derived from an EMBL/GenBank/DDBJ whole genome shotgun (WGS) entry which is preliminary data.</text>
</comment>